<organism evidence="3 4">
    <name type="scientific">Rhodotorula toruloides</name>
    <name type="common">Yeast</name>
    <name type="synonym">Rhodosporidium toruloides</name>
    <dbReference type="NCBI Taxonomy" id="5286"/>
    <lineage>
        <taxon>Eukaryota</taxon>
        <taxon>Fungi</taxon>
        <taxon>Dikarya</taxon>
        <taxon>Basidiomycota</taxon>
        <taxon>Pucciniomycotina</taxon>
        <taxon>Microbotryomycetes</taxon>
        <taxon>Sporidiobolales</taxon>
        <taxon>Sporidiobolaceae</taxon>
        <taxon>Rhodotorula</taxon>
    </lineage>
</organism>
<gene>
    <name evidence="3" type="ORF">Rt10032_c06g2676</name>
</gene>
<feature type="transmembrane region" description="Helical" evidence="2">
    <location>
        <begin position="58"/>
        <end position="79"/>
    </location>
</feature>
<protein>
    <submittedName>
        <fullName evidence="3">Uncharacterized protein</fullName>
    </submittedName>
</protein>
<evidence type="ECO:0000313" key="3">
    <source>
        <dbReference type="EMBL" id="GEM08659.1"/>
    </source>
</evidence>
<evidence type="ECO:0000313" key="4">
    <source>
        <dbReference type="Proteomes" id="UP000321518"/>
    </source>
</evidence>
<feature type="compositionally biased region" description="Basic and acidic residues" evidence="1">
    <location>
        <begin position="339"/>
        <end position="351"/>
    </location>
</feature>
<feature type="transmembrane region" description="Helical" evidence="2">
    <location>
        <begin position="12"/>
        <end position="31"/>
    </location>
</feature>
<feature type="transmembrane region" description="Helical" evidence="2">
    <location>
        <begin position="99"/>
        <end position="117"/>
    </location>
</feature>
<feature type="transmembrane region" description="Helical" evidence="2">
    <location>
        <begin position="164"/>
        <end position="184"/>
    </location>
</feature>
<feature type="compositionally biased region" description="Polar residues" evidence="1">
    <location>
        <begin position="292"/>
        <end position="301"/>
    </location>
</feature>
<proteinExistence type="predicted"/>
<accession>A0A511KE57</accession>
<feature type="region of interest" description="Disordered" evidence="1">
    <location>
        <begin position="277"/>
        <end position="415"/>
    </location>
</feature>
<keyword evidence="2" id="KW-0472">Membrane</keyword>
<dbReference type="AlphaFoldDB" id="A0A511KE57"/>
<reference evidence="3 4" key="1">
    <citation type="submission" date="2019-07" db="EMBL/GenBank/DDBJ databases">
        <title>Rhodotorula toruloides NBRC10032 genome sequencing.</title>
        <authorList>
            <person name="Shida Y."/>
            <person name="Takaku H."/>
            <person name="Ogasawara W."/>
            <person name="Mori K."/>
        </authorList>
    </citation>
    <scope>NUCLEOTIDE SEQUENCE [LARGE SCALE GENOMIC DNA]</scope>
    <source>
        <strain evidence="3 4">NBRC10032</strain>
    </source>
</reference>
<feature type="transmembrane region" description="Helical" evidence="2">
    <location>
        <begin position="137"/>
        <end position="158"/>
    </location>
</feature>
<evidence type="ECO:0000256" key="1">
    <source>
        <dbReference type="SAM" id="MobiDB-lite"/>
    </source>
</evidence>
<keyword evidence="2" id="KW-1133">Transmembrane helix</keyword>
<dbReference type="Proteomes" id="UP000321518">
    <property type="component" value="Unassembled WGS sequence"/>
</dbReference>
<feature type="compositionally biased region" description="Basic and acidic residues" evidence="1">
    <location>
        <begin position="277"/>
        <end position="290"/>
    </location>
</feature>
<sequence>MFLTGALLTQKISGIWFFVNDVILIVLSHCGKRFKRGNRVQPTAAHQKRRWWLEFDSWRVNLVVLALVVVGGTVAWFAIDCLRRAAEPALEPGKVPHDPRTRAGWALGMLGLLCYNFPRIRQILKILRQRTLGNNSLYMYMWLIAQNITMLVSILAITPPGGPAALGHFFGQAPFLGNILALYFRYDHGKRHPAAITEASEGESDTADMAEAGLLAGDERSHPMSRPERHPRDRHAQAVELERHHDESLRLEGKRARGRAGQLPILARRRLASHLDRRATEEEQHWHDFEDSQSAQGSNPSGEELNETRRRLEDKRRRLKDLRTSRRKSDAQAETAFAEDLRTHPLREHIDRRKARSSGRSSSAERQHGPSGSSDEGGSSDEAEELYRHSTRSTRATRSIDKRAFHPRRGVGTES</sequence>
<dbReference type="EMBL" id="BJWK01000006">
    <property type="protein sequence ID" value="GEM08659.1"/>
    <property type="molecule type" value="Genomic_DNA"/>
</dbReference>
<feature type="compositionally biased region" description="Basic and acidic residues" evidence="1">
    <location>
        <begin position="306"/>
        <end position="331"/>
    </location>
</feature>
<keyword evidence="2" id="KW-0812">Transmembrane</keyword>
<comment type="caution">
    <text evidence="3">The sequence shown here is derived from an EMBL/GenBank/DDBJ whole genome shotgun (WGS) entry which is preliminary data.</text>
</comment>
<dbReference type="OrthoDB" id="8048523at2759"/>
<evidence type="ECO:0000256" key="2">
    <source>
        <dbReference type="SAM" id="Phobius"/>
    </source>
</evidence>
<name>A0A511KE57_RHOTO</name>